<feature type="domain" description="Glutamine amidotransferase type-2" evidence="6">
    <location>
        <begin position="2"/>
        <end position="217"/>
    </location>
</feature>
<dbReference type="InterPro" id="IPR033738">
    <property type="entry name" value="AsnB_N"/>
</dbReference>
<evidence type="ECO:0000256" key="4">
    <source>
        <dbReference type="ARBA" id="ARBA00022888"/>
    </source>
</evidence>
<evidence type="ECO:0000259" key="6">
    <source>
        <dbReference type="PROSITE" id="PS51278"/>
    </source>
</evidence>
<dbReference type="RefSeq" id="WP_311707569.1">
    <property type="nucleotide sequence ID" value="NZ_JAVREL010000020.1"/>
</dbReference>
<comment type="catalytic activity">
    <reaction evidence="5">
        <text>L-aspartate + L-glutamine + ATP + H2O = L-asparagine + L-glutamate + AMP + diphosphate + H(+)</text>
        <dbReference type="Rhea" id="RHEA:12228"/>
        <dbReference type="ChEBI" id="CHEBI:15377"/>
        <dbReference type="ChEBI" id="CHEBI:15378"/>
        <dbReference type="ChEBI" id="CHEBI:29985"/>
        <dbReference type="ChEBI" id="CHEBI:29991"/>
        <dbReference type="ChEBI" id="CHEBI:30616"/>
        <dbReference type="ChEBI" id="CHEBI:33019"/>
        <dbReference type="ChEBI" id="CHEBI:58048"/>
        <dbReference type="ChEBI" id="CHEBI:58359"/>
        <dbReference type="ChEBI" id="CHEBI:456215"/>
        <dbReference type="EC" id="6.3.5.4"/>
    </reaction>
</comment>
<keyword evidence="8" id="KW-1185">Reference proteome</keyword>
<keyword evidence="4" id="KW-0028">Amino-acid biosynthesis</keyword>
<dbReference type="PANTHER" id="PTHR43284:SF1">
    <property type="entry name" value="ASPARAGINE SYNTHETASE"/>
    <property type="match status" value="1"/>
</dbReference>
<dbReference type="InterPro" id="IPR029055">
    <property type="entry name" value="Ntn_hydrolases_N"/>
</dbReference>
<comment type="pathway">
    <text evidence="1">Amino-acid biosynthesis; L-asparagine biosynthesis; L-asparagine from L-aspartate (L-Gln route): step 1/1.</text>
</comment>
<dbReference type="EMBL" id="JAVREL010000020">
    <property type="protein sequence ID" value="MDT0346447.1"/>
    <property type="molecule type" value="Genomic_DNA"/>
</dbReference>
<dbReference type="SUPFAM" id="SSF56235">
    <property type="entry name" value="N-terminal nucleophile aminohydrolases (Ntn hydrolases)"/>
    <property type="match status" value="1"/>
</dbReference>
<dbReference type="PROSITE" id="PS51278">
    <property type="entry name" value="GATASE_TYPE_2"/>
    <property type="match status" value="1"/>
</dbReference>
<comment type="caution">
    <text evidence="7">The sequence shown here is derived from an EMBL/GenBank/DDBJ whole genome shotgun (WGS) entry which is preliminary data.</text>
</comment>
<accession>A0ABU2MXQ3</accession>
<evidence type="ECO:0000256" key="2">
    <source>
        <dbReference type="ARBA" id="ARBA00005752"/>
    </source>
</evidence>
<proteinExistence type="inferred from homology"/>
<organism evidence="7 8">
    <name type="scientific">Streptomyces litchfieldiae</name>
    <dbReference type="NCBI Taxonomy" id="3075543"/>
    <lineage>
        <taxon>Bacteria</taxon>
        <taxon>Bacillati</taxon>
        <taxon>Actinomycetota</taxon>
        <taxon>Actinomycetes</taxon>
        <taxon>Kitasatosporales</taxon>
        <taxon>Streptomycetaceae</taxon>
        <taxon>Streptomyces</taxon>
    </lineage>
</organism>
<comment type="similarity">
    <text evidence="2">Belongs to the asparagine synthetase family.</text>
</comment>
<dbReference type="EC" id="6.3.5.4" evidence="3"/>
<protein>
    <recommendedName>
        <fullName evidence="3">asparagine synthase (glutamine-hydrolyzing)</fullName>
        <ecNumber evidence="3">6.3.5.4</ecNumber>
    </recommendedName>
</protein>
<evidence type="ECO:0000256" key="1">
    <source>
        <dbReference type="ARBA" id="ARBA00005187"/>
    </source>
</evidence>
<evidence type="ECO:0000256" key="3">
    <source>
        <dbReference type="ARBA" id="ARBA00012737"/>
    </source>
</evidence>
<dbReference type="InterPro" id="IPR051786">
    <property type="entry name" value="ASN_synthetase/amidase"/>
</dbReference>
<gene>
    <name evidence="7" type="ORF">RM590_28265</name>
</gene>
<evidence type="ECO:0000313" key="8">
    <source>
        <dbReference type="Proteomes" id="UP001183246"/>
    </source>
</evidence>
<evidence type="ECO:0000313" key="7">
    <source>
        <dbReference type="EMBL" id="MDT0346447.1"/>
    </source>
</evidence>
<reference evidence="8" key="1">
    <citation type="submission" date="2023-07" db="EMBL/GenBank/DDBJ databases">
        <title>30 novel species of actinomycetes from the DSMZ collection.</title>
        <authorList>
            <person name="Nouioui I."/>
        </authorList>
    </citation>
    <scope>NUCLEOTIDE SEQUENCE [LARGE SCALE GENOMIC DNA]</scope>
    <source>
        <strain evidence="8">DSM 44938</strain>
    </source>
</reference>
<name>A0ABU2MXQ3_9ACTN</name>
<dbReference type="Proteomes" id="UP001183246">
    <property type="component" value="Unassembled WGS sequence"/>
</dbReference>
<dbReference type="Gene3D" id="3.60.20.10">
    <property type="entry name" value="Glutamine Phosphoribosylpyrophosphate, subunit 1, domain 1"/>
    <property type="match status" value="1"/>
</dbReference>
<dbReference type="Pfam" id="PF13537">
    <property type="entry name" value="GATase_7"/>
    <property type="match status" value="1"/>
</dbReference>
<dbReference type="InterPro" id="IPR017932">
    <property type="entry name" value="GATase_2_dom"/>
</dbReference>
<sequence length="223" mass="25246">MCGITGWVDFSRDLTSERPTLEAMTGSVYRRGPDAEGVWLAHHAALGHRRLAVIDLEGGGQPMTAHRSRTEEPVVLSYSGEVYNFRELRSDLITRGHRFESASDTEVVLRAYLEWGTGFVDRLTGMFALAIWDSAREELLLVRDRLGVKPLYYYAYADGLLFASEPKAIINHRFFTARTSETKLPILLNPRLAMPWETPYTDLRQVQPGHMVRVDRSGAEQCS</sequence>
<dbReference type="CDD" id="cd00712">
    <property type="entry name" value="AsnB"/>
    <property type="match status" value="1"/>
</dbReference>
<keyword evidence="4" id="KW-0061">Asparagine biosynthesis</keyword>
<dbReference type="PANTHER" id="PTHR43284">
    <property type="entry name" value="ASPARAGINE SYNTHETASE (GLUTAMINE-HYDROLYZING)"/>
    <property type="match status" value="1"/>
</dbReference>
<evidence type="ECO:0000256" key="5">
    <source>
        <dbReference type="ARBA" id="ARBA00048741"/>
    </source>
</evidence>